<accession>A0ABT8RNU0</accession>
<keyword evidence="3" id="KW-1185">Reference proteome</keyword>
<dbReference type="RefSeq" id="WP_304435599.1">
    <property type="nucleotide sequence ID" value="NZ_JAUKUC010000001.1"/>
</dbReference>
<comment type="caution">
    <text evidence="2">The sequence shown here is derived from an EMBL/GenBank/DDBJ whole genome shotgun (WGS) entry which is preliminary data.</text>
</comment>
<organism evidence="2 3">
    <name type="scientific">Maribacter confluentis</name>
    <dbReference type="NCBI Taxonomy" id="1656093"/>
    <lineage>
        <taxon>Bacteria</taxon>
        <taxon>Pseudomonadati</taxon>
        <taxon>Bacteroidota</taxon>
        <taxon>Flavobacteriia</taxon>
        <taxon>Flavobacteriales</taxon>
        <taxon>Flavobacteriaceae</taxon>
        <taxon>Maribacter</taxon>
    </lineage>
</organism>
<reference evidence="2" key="2">
    <citation type="submission" date="2023-06" db="EMBL/GenBank/DDBJ databases">
        <authorList>
            <person name="Lucena T."/>
            <person name="Sun Q."/>
        </authorList>
    </citation>
    <scope>NUCLEOTIDE SEQUENCE</scope>
    <source>
        <strain evidence="2">CECT 8869</strain>
    </source>
</reference>
<evidence type="ECO:0000259" key="1">
    <source>
        <dbReference type="Pfam" id="PF01370"/>
    </source>
</evidence>
<dbReference type="PANTHER" id="PTHR48079">
    <property type="entry name" value="PROTEIN YEEZ"/>
    <property type="match status" value="1"/>
</dbReference>
<dbReference type="Proteomes" id="UP001168579">
    <property type="component" value="Unassembled WGS sequence"/>
</dbReference>
<dbReference type="EMBL" id="JAUKUC010000001">
    <property type="protein sequence ID" value="MDO1512526.1"/>
    <property type="molecule type" value="Genomic_DNA"/>
</dbReference>
<dbReference type="InterPro" id="IPR051783">
    <property type="entry name" value="NAD(P)-dependent_oxidoreduct"/>
</dbReference>
<gene>
    <name evidence="2" type="ORF">Q2T41_07655</name>
</gene>
<dbReference type="SUPFAM" id="SSF51735">
    <property type="entry name" value="NAD(P)-binding Rossmann-fold domains"/>
    <property type="match status" value="1"/>
</dbReference>
<evidence type="ECO:0000313" key="3">
    <source>
        <dbReference type="Proteomes" id="UP001168579"/>
    </source>
</evidence>
<dbReference type="Gene3D" id="3.40.50.720">
    <property type="entry name" value="NAD(P)-binding Rossmann-like Domain"/>
    <property type="match status" value="1"/>
</dbReference>
<name>A0ABT8RNU0_9FLAO</name>
<dbReference type="Pfam" id="PF01370">
    <property type="entry name" value="Epimerase"/>
    <property type="match status" value="1"/>
</dbReference>
<dbReference type="InterPro" id="IPR036291">
    <property type="entry name" value="NAD(P)-bd_dom_sf"/>
</dbReference>
<reference evidence="2" key="1">
    <citation type="journal article" date="2014" name="Int. J. Syst. Evol. Microbiol.">
        <title>Complete genome of a new Firmicutes species belonging to the dominant human colonic microbiota ('Ruminococcus bicirculans') reveals two chromosomes and a selective capacity to utilize plant glucans.</title>
        <authorList>
            <consortium name="NISC Comparative Sequencing Program"/>
            <person name="Wegmann U."/>
            <person name="Louis P."/>
            <person name="Goesmann A."/>
            <person name="Henrissat B."/>
            <person name="Duncan S.H."/>
            <person name="Flint H.J."/>
        </authorList>
    </citation>
    <scope>NUCLEOTIDE SEQUENCE</scope>
    <source>
        <strain evidence="2">CECT 8869</strain>
    </source>
</reference>
<protein>
    <submittedName>
        <fullName evidence="2">NAD-dependent epimerase/dehydratase family protein</fullName>
    </submittedName>
</protein>
<proteinExistence type="predicted"/>
<dbReference type="InterPro" id="IPR001509">
    <property type="entry name" value="Epimerase_deHydtase"/>
</dbReference>
<sequence length="336" mass="37848">MVLVTGGTGLVGSHLLLKLAMQNVPVRAIYRSVEKLEQVKKTFSYYTTNVTALYNKIDWVQGDILDIPSLDDAFQNVTHVYHCAALISFSPSDFNILDRVNREGTANIVNMCIAKNVQKLCYVSTIGTIGRTSTSLAADEETEFNRQFANPYAITKHLAEMEVWRGAQEQIQVVIINPGVILGPGYWENGSGSFFKTAHKNYSYYPPGGSGFVAVVDVTAIMVRLMNTDIHGERYIVVTSNNTYKEVLEMISRAMNKKAPYKKLQPWQLQIGKYLDRLRHLLTGKPRTITHSTIHGLLHPTTFDSSKIIKTLDYTFEPLENSITFSSRIFMKEHAE</sequence>
<feature type="domain" description="NAD-dependent epimerase/dehydratase" evidence="1">
    <location>
        <begin position="2"/>
        <end position="228"/>
    </location>
</feature>
<evidence type="ECO:0000313" key="2">
    <source>
        <dbReference type="EMBL" id="MDO1512526.1"/>
    </source>
</evidence>
<dbReference type="PANTHER" id="PTHR48079:SF6">
    <property type="entry name" value="NAD(P)-BINDING DOMAIN-CONTAINING PROTEIN-RELATED"/>
    <property type="match status" value="1"/>
</dbReference>